<dbReference type="AlphaFoldDB" id="A0AAN6YEQ1"/>
<gene>
    <name evidence="2" type="ORF">QBC37DRAFT_399321</name>
</gene>
<proteinExistence type="predicted"/>
<reference evidence="2" key="1">
    <citation type="journal article" date="2023" name="Mol. Phylogenet. Evol.">
        <title>Genome-scale phylogeny and comparative genomics of the fungal order Sordariales.</title>
        <authorList>
            <person name="Hensen N."/>
            <person name="Bonometti L."/>
            <person name="Westerberg I."/>
            <person name="Brannstrom I.O."/>
            <person name="Guillou S."/>
            <person name="Cros-Aarteil S."/>
            <person name="Calhoun S."/>
            <person name="Haridas S."/>
            <person name="Kuo A."/>
            <person name="Mondo S."/>
            <person name="Pangilinan J."/>
            <person name="Riley R."/>
            <person name="LaButti K."/>
            <person name="Andreopoulos B."/>
            <person name="Lipzen A."/>
            <person name="Chen C."/>
            <person name="Yan M."/>
            <person name="Daum C."/>
            <person name="Ng V."/>
            <person name="Clum A."/>
            <person name="Steindorff A."/>
            <person name="Ohm R.A."/>
            <person name="Martin F."/>
            <person name="Silar P."/>
            <person name="Natvig D.O."/>
            <person name="Lalanne C."/>
            <person name="Gautier V."/>
            <person name="Ament-Velasquez S.L."/>
            <person name="Kruys A."/>
            <person name="Hutchinson M.I."/>
            <person name="Powell A.J."/>
            <person name="Barry K."/>
            <person name="Miller A.N."/>
            <person name="Grigoriev I.V."/>
            <person name="Debuchy R."/>
            <person name="Gladieux P."/>
            <person name="Hiltunen Thoren M."/>
            <person name="Johannesson H."/>
        </authorList>
    </citation>
    <scope>NUCLEOTIDE SEQUENCE</scope>
    <source>
        <strain evidence="2">PSN293</strain>
    </source>
</reference>
<reference evidence="2" key="2">
    <citation type="submission" date="2023-05" db="EMBL/GenBank/DDBJ databases">
        <authorList>
            <consortium name="Lawrence Berkeley National Laboratory"/>
            <person name="Steindorff A."/>
            <person name="Hensen N."/>
            <person name="Bonometti L."/>
            <person name="Westerberg I."/>
            <person name="Brannstrom I.O."/>
            <person name="Guillou S."/>
            <person name="Cros-Aarteil S."/>
            <person name="Calhoun S."/>
            <person name="Haridas S."/>
            <person name="Kuo A."/>
            <person name="Mondo S."/>
            <person name="Pangilinan J."/>
            <person name="Riley R."/>
            <person name="Labutti K."/>
            <person name="Andreopoulos B."/>
            <person name="Lipzen A."/>
            <person name="Chen C."/>
            <person name="Yanf M."/>
            <person name="Daum C."/>
            <person name="Ng V."/>
            <person name="Clum A."/>
            <person name="Ohm R."/>
            <person name="Martin F."/>
            <person name="Silar P."/>
            <person name="Natvig D."/>
            <person name="Lalanne C."/>
            <person name="Gautier V."/>
            <person name="Ament-Velasquez S.L."/>
            <person name="Kruys A."/>
            <person name="Hutchinson M.I."/>
            <person name="Powell A.J."/>
            <person name="Barry K."/>
            <person name="Miller A.N."/>
            <person name="Grigoriev I.V."/>
            <person name="Debuchy R."/>
            <person name="Gladieux P."/>
            <person name="Thoren M.H."/>
            <person name="Johannesson H."/>
        </authorList>
    </citation>
    <scope>NUCLEOTIDE SEQUENCE</scope>
    <source>
        <strain evidence="2">PSN293</strain>
    </source>
</reference>
<dbReference type="Proteomes" id="UP001301769">
    <property type="component" value="Unassembled WGS sequence"/>
</dbReference>
<evidence type="ECO:0000313" key="2">
    <source>
        <dbReference type="EMBL" id="KAK4214707.1"/>
    </source>
</evidence>
<keyword evidence="3" id="KW-1185">Reference proteome</keyword>
<evidence type="ECO:0000313" key="3">
    <source>
        <dbReference type="Proteomes" id="UP001301769"/>
    </source>
</evidence>
<feature type="region of interest" description="Disordered" evidence="1">
    <location>
        <begin position="1"/>
        <end position="21"/>
    </location>
</feature>
<accession>A0AAN6YEQ1</accession>
<comment type="caution">
    <text evidence="2">The sequence shown here is derived from an EMBL/GenBank/DDBJ whole genome shotgun (WGS) entry which is preliminary data.</text>
</comment>
<name>A0AAN6YEQ1_9PEZI</name>
<sequence length="330" mass="36407">MTKVDIEGIELREGGDDQERHGGLVSGILDQIQIRERHWPPNNKTLFTKGREEQDLRSLEGGQSWLPSATSRVQTKNSFLSMPRTDGENLAAGDRVTFALSSGQLFVLGTFPCQAVPPPGSFPCRATAVVHSNFEKLARKLHNALQRDEDMRSATHKTICPGYSPFHDTAIMIAEPFPREMARTLVGAFIAQLSPASRAYLVPQTGPGDWNWNGTWTWTWNPRQRIATHVETFSPTPSCDIFSSMVMTSEILREMPAGLIRAFGGLHTPGSCSLHELLQALDDACNAFRDASSRGLAVSTSSEPMDSGRIVPCCQTLPSRIGFCAWYRDS</sequence>
<organism evidence="2 3">
    <name type="scientific">Rhypophila decipiens</name>
    <dbReference type="NCBI Taxonomy" id="261697"/>
    <lineage>
        <taxon>Eukaryota</taxon>
        <taxon>Fungi</taxon>
        <taxon>Dikarya</taxon>
        <taxon>Ascomycota</taxon>
        <taxon>Pezizomycotina</taxon>
        <taxon>Sordariomycetes</taxon>
        <taxon>Sordariomycetidae</taxon>
        <taxon>Sordariales</taxon>
        <taxon>Naviculisporaceae</taxon>
        <taxon>Rhypophila</taxon>
    </lineage>
</organism>
<protein>
    <submittedName>
        <fullName evidence="2">Uncharacterized protein</fullName>
    </submittedName>
</protein>
<evidence type="ECO:0000256" key="1">
    <source>
        <dbReference type="SAM" id="MobiDB-lite"/>
    </source>
</evidence>
<dbReference type="EMBL" id="MU858089">
    <property type="protein sequence ID" value="KAK4214707.1"/>
    <property type="molecule type" value="Genomic_DNA"/>
</dbReference>